<dbReference type="PANTHER" id="PTHR47326:SF1">
    <property type="entry name" value="HTH PSQ-TYPE DOMAIN-CONTAINING PROTEIN"/>
    <property type="match status" value="1"/>
</dbReference>
<dbReference type="InterPro" id="IPR036397">
    <property type="entry name" value="RNaseH_sf"/>
</dbReference>
<dbReference type="Proteomes" id="UP000499080">
    <property type="component" value="Unassembled WGS sequence"/>
</dbReference>
<proteinExistence type="predicted"/>
<organism evidence="1 2">
    <name type="scientific">Araneus ventricosus</name>
    <name type="common">Orbweaver spider</name>
    <name type="synonym">Epeira ventricosa</name>
    <dbReference type="NCBI Taxonomy" id="182803"/>
    <lineage>
        <taxon>Eukaryota</taxon>
        <taxon>Metazoa</taxon>
        <taxon>Ecdysozoa</taxon>
        <taxon>Arthropoda</taxon>
        <taxon>Chelicerata</taxon>
        <taxon>Arachnida</taxon>
        <taxon>Araneae</taxon>
        <taxon>Araneomorphae</taxon>
        <taxon>Entelegynae</taxon>
        <taxon>Araneoidea</taxon>
        <taxon>Araneidae</taxon>
        <taxon>Araneus</taxon>
    </lineage>
</organism>
<gene>
    <name evidence="1" type="ORF">AVEN_41801_1</name>
</gene>
<sequence>MSPCTLRKMIQKFQTTRQFGILPDRGRMQIPSSSVEDVTAAVVEACSQTQHGSVSVQVVSRVLDIPYSTVRKILLRILNPPPLQNQACASIARRGLREITASGIQTCSVTGQRYRDVLRDFVIPQLQQCGCLQDIIFMQDGPPPHIDRRVKQLLRQYFTDVRVISRHFPTAWPPRSPVIIPCDFFSWGFLKYNIYGKRPASLPDPKDSIRRDVHDIPADSLRSAVENVVLRLEHIVEHEGGHIEQF</sequence>
<evidence type="ECO:0000313" key="1">
    <source>
        <dbReference type="EMBL" id="GBL77387.1"/>
    </source>
</evidence>
<protein>
    <recommendedName>
        <fullName evidence="3">DUF4817 domain-containing protein</fullName>
    </recommendedName>
</protein>
<name>A0A4Y2ACP9_ARAVE</name>
<evidence type="ECO:0008006" key="3">
    <source>
        <dbReference type="Google" id="ProtNLM"/>
    </source>
</evidence>
<dbReference type="OrthoDB" id="7787442at2759"/>
<dbReference type="Gene3D" id="3.30.420.10">
    <property type="entry name" value="Ribonuclease H-like superfamily/Ribonuclease H"/>
    <property type="match status" value="1"/>
</dbReference>
<dbReference type="PANTHER" id="PTHR47326">
    <property type="entry name" value="TRANSPOSABLE ELEMENT TC3 TRANSPOSASE-LIKE PROTEIN"/>
    <property type="match status" value="1"/>
</dbReference>
<dbReference type="GO" id="GO:0003676">
    <property type="term" value="F:nucleic acid binding"/>
    <property type="evidence" value="ECO:0007669"/>
    <property type="project" value="InterPro"/>
</dbReference>
<dbReference type="EMBL" id="BGPR01000012">
    <property type="protein sequence ID" value="GBL77387.1"/>
    <property type="molecule type" value="Genomic_DNA"/>
</dbReference>
<dbReference type="AlphaFoldDB" id="A0A4Y2ACP9"/>
<accession>A0A4Y2ACP9</accession>
<reference evidence="1 2" key="1">
    <citation type="journal article" date="2019" name="Sci. Rep.">
        <title>Orb-weaving spider Araneus ventricosus genome elucidates the spidroin gene catalogue.</title>
        <authorList>
            <person name="Kono N."/>
            <person name="Nakamura H."/>
            <person name="Ohtoshi R."/>
            <person name="Moran D.A.P."/>
            <person name="Shinohara A."/>
            <person name="Yoshida Y."/>
            <person name="Fujiwara M."/>
            <person name="Mori M."/>
            <person name="Tomita M."/>
            <person name="Arakawa K."/>
        </authorList>
    </citation>
    <scope>NUCLEOTIDE SEQUENCE [LARGE SCALE GENOMIC DNA]</scope>
</reference>
<comment type="caution">
    <text evidence="1">The sequence shown here is derived from an EMBL/GenBank/DDBJ whole genome shotgun (WGS) entry which is preliminary data.</text>
</comment>
<keyword evidence="2" id="KW-1185">Reference proteome</keyword>
<evidence type="ECO:0000313" key="2">
    <source>
        <dbReference type="Proteomes" id="UP000499080"/>
    </source>
</evidence>